<dbReference type="PANTHER" id="PTHR42146:SF1">
    <property type="entry name" value="OLIGORIBONUCLEASE NRNB"/>
    <property type="match status" value="1"/>
</dbReference>
<dbReference type="InterPro" id="IPR058608">
    <property type="entry name" value="NrnB_C"/>
</dbReference>
<dbReference type="PANTHER" id="PTHR42146">
    <property type="entry name" value="3',5'-CYCLIC-NUCLEOTIDE PHOSPHODIESTERASE"/>
    <property type="match status" value="1"/>
</dbReference>
<evidence type="ECO:0000313" key="3">
    <source>
        <dbReference type="Proteomes" id="UP001145069"/>
    </source>
</evidence>
<evidence type="ECO:0000259" key="1">
    <source>
        <dbReference type="Pfam" id="PF26386"/>
    </source>
</evidence>
<dbReference type="RefSeq" id="WP_272446400.1">
    <property type="nucleotide sequence ID" value="NZ_JAMQKC010000008.1"/>
</dbReference>
<dbReference type="InterPro" id="IPR052968">
    <property type="entry name" value="Nucleotide_metab_enz"/>
</dbReference>
<evidence type="ECO:0000313" key="2">
    <source>
        <dbReference type="EMBL" id="MDC3417332.1"/>
    </source>
</evidence>
<reference evidence="2" key="1">
    <citation type="submission" date="2022-06" db="EMBL/GenBank/DDBJ databases">
        <title>Aquibacillus sp. a new bacterium isolated from soil saline samples.</title>
        <authorList>
            <person name="Galisteo C."/>
            <person name="De La Haba R."/>
            <person name="Sanchez-Porro C."/>
            <person name="Ventosa A."/>
        </authorList>
    </citation>
    <scope>NUCLEOTIDE SEQUENCE</scope>
    <source>
        <strain evidence="2">3ASR75-54</strain>
    </source>
</reference>
<keyword evidence="3" id="KW-1185">Reference proteome</keyword>
<name>A0A9X3WCJ6_9BACI</name>
<dbReference type="InterPro" id="IPR038763">
    <property type="entry name" value="DHH_sf"/>
</dbReference>
<accession>A0A9X3WCJ6</accession>
<dbReference type="Pfam" id="PF26386">
    <property type="entry name" value="NrnB_C"/>
    <property type="match status" value="1"/>
</dbReference>
<sequence length="392" mass="45837">MYKLLSHNDLDGVSCGILAKLAFGNNVNVRYNSIASLNREVEYFLANEANDQSLLITDLSVNETNEKRLDDFYQSGGKVQLLDHHKTAISLNHYDWANVTVEDELGQLASATSLLYDYLVTENHLEPTNVIADYVELVRQYDTWDWEKTNNLRAKRLNTLFFLFSIDHFEQKMLNRLIRGDVFEFDAFEQQIVEMEEEKIERYIRRKKREVYQTEVNGFYVGVVYAESYHSELGNQLGKEFPHLDYILIVNPGSKRIGFRTIHDQVDVSQVASHYGGGGHEKASGGTLTEEAYNQFIAKTFPMQPLHEDAKRNKFNIVRNQFGTLYQTREEAILLIRQSDKGWLLEENKRPIKVFKRFEDAEHYIKRKHQAWLAKDEFFVQYLINQINPKQK</sequence>
<dbReference type="SUPFAM" id="SSF64182">
    <property type="entry name" value="DHH phosphoesterases"/>
    <property type="match status" value="1"/>
</dbReference>
<dbReference type="AlphaFoldDB" id="A0A9X3WCJ6"/>
<dbReference type="EMBL" id="JAMQKC010000008">
    <property type="protein sequence ID" value="MDC3417332.1"/>
    <property type="molecule type" value="Genomic_DNA"/>
</dbReference>
<dbReference type="Gene3D" id="3.10.310.30">
    <property type="match status" value="1"/>
</dbReference>
<protein>
    <submittedName>
        <fullName evidence="2">Oligoribonuclease</fullName>
    </submittedName>
</protein>
<dbReference type="Proteomes" id="UP001145069">
    <property type="component" value="Unassembled WGS sequence"/>
</dbReference>
<organism evidence="2 3">
    <name type="scientific">Aquibacillus salsiterrae</name>
    <dbReference type="NCBI Taxonomy" id="2950439"/>
    <lineage>
        <taxon>Bacteria</taxon>
        <taxon>Bacillati</taxon>
        <taxon>Bacillota</taxon>
        <taxon>Bacilli</taxon>
        <taxon>Bacillales</taxon>
        <taxon>Bacillaceae</taxon>
        <taxon>Aquibacillus</taxon>
    </lineage>
</organism>
<proteinExistence type="predicted"/>
<gene>
    <name evidence="2" type="ORF">NC799_10545</name>
</gene>
<comment type="caution">
    <text evidence="2">The sequence shown here is derived from an EMBL/GenBank/DDBJ whole genome shotgun (WGS) entry which is preliminary data.</text>
</comment>
<feature type="domain" description="Oligoribonuclease NrnB C-terminal" evidence="1">
    <location>
        <begin position="323"/>
        <end position="390"/>
    </location>
</feature>